<dbReference type="EMBL" id="LYXE01000163">
    <property type="protein sequence ID" value="PDV97117.1"/>
    <property type="molecule type" value="Genomic_DNA"/>
</dbReference>
<dbReference type="Proteomes" id="UP000220922">
    <property type="component" value="Unassembled WGS sequence"/>
</dbReference>
<dbReference type="AlphaFoldDB" id="A0A2H3L1T7"/>
<keyword evidence="3" id="KW-1185">Reference proteome</keyword>
<feature type="compositionally biased region" description="Low complexity" evidence="1">
    <location>
        <begin position="36"/>
        <end position="45"/>
    </location>
</feature>
<feature type="region of interest" description="Disordered" evidence="1">
    <location>
        <begin position="34"/>
        <end position="77"/>
    </location>
</feature>
<dbReference type="RefSeq" id="WP_097654770.1">
    <property type="nucleotide sequence ID" value="NZ_LYXE01000163.1"/>
</dbReference>
<proteinExistence type="predicted"/>
<evidence type="ECO:0000313" key="2">
    <source>
        <dbReference type="EMBL" id="PDV97117.1"/>
    </source>
</evidence>
<comment type="caution">
    <text evidence="2">The sequence shown here is derived from an EMBL/GenBank/DDBJ whole genome shotgun (WGS) entry which is preliminary data.</text>
</comment>
<evidence type="ECO:0000313" key="3">
    <source>
        <dbReference type="Proteomes" id="UP000220922"/>
    </source>
</evidence>
<feature type="region of interest" description="Disordered" evidence="1">
    <location>
        <begin position="89"/>
        <end position="108"/>
    </location>
</feature>
<organism evidence="2 3">
    <name type="scientific">Candidatus Chloroploca asiatica</name>
    <dbReference type="NCBI Taxonomy" id="1506545"/>
    <lineage>
        <taxon>Bacteria</taxon>
        <taxon>Bacillati</taxon>
        <taxon>Chloroflexota</taxon>
        <taxon>Chloroflexia</taxon>
        <taxon>Chloroflexales</taxon>
        <taxon>Chloroflexineae</taxon>
        <taxon>Oscillochloridaceae</taxon>
        <taxon>Candidatus Chloroploca</taxon>
    </lineage>
</organism>
<accession>A0A2H3L1T7</accession>
<name>A0A2H3L1T7_9CHLR</name>
<evidence type="ECO:0000256" key="1">
    <source>
        <dbReference type="SAM" id="MobiDB-lite"/>
    </source>
</evidence>
<feature type="compositionally biased region" description="Basic and acidic residues" evidence="1">
    <location>
        <begin position="90"/>
        <end position="101"/>
    </location>
</feature>
<reference evidence="2 3" key="1">
    <citation type="submission" date="2016-05" db="EMBL/GenBank/DDBJ databases">
        <authorList>
            <person name="Lavstsen T."/>
            <person name="Jespersen J.S."/>
        </authorList>
    </citation>
    <scope>NUCLEOTIDE SEQUENCE [LARGE SCALE GENOMIC DNA]</scope>
    <source>
        <strain evidence="2 3">B7-9</strain>
    </source>
</reference>
<protein>
    <submittedName>
        <fullName evidence="2">Uncharacterized protein</fullName>
    </submittedName>
</protein>
<sequence>MAPAWDPCVTGAEAGVGGHAGVAGLDVGVEHEVDAGADGARGQARTRMPPAGQRIRINPRPSTDTPDLIQTPAHDGDLPQGWLAVWVGTPDDHDATQEPRQHAGVPLPVYDTVANGPAILALKP</sequence>
<gene>
    <name evidence="2" type="ORF">A9Q02_19215</name>
</gene>